<keyword evidence="3" id="KW-1185">Reference proteome</keyword>
<dbReference type="Proteomes" id="UP000298061">
    <property type="component" value="Unassembled WGS sequence"/>
</dbReference>
<evidence type="ECO:0000313" key="2">
    <source>
        <dbReference type="EMBL" id="TFY82045.1"/>
    </source>
</evidence>
<evidence type="ECO:0000256" key="1">
    <source>
        <dbReference type="SAM" id="MobiDB-lite"/>
    </source>
</evidence>
<dbReference type="EMBL" id="SFCI01000148">
    <property type="protein sequence ID" value="TFY82045.1"/>
    <property type="molecule type" value="Genomic_DNA"/>
</dbReference>
<evidence type="ECO:0000313" key="3">
    <source>
        <dbReference type="Proteomes" id="UP000298061"/>
    </source>
</evidence>
<protein>
    <recommendedName>
        <fullName evidence="4">Essential protein Yae1 N-terminal domain-containing protein</fullName>
    </recommendedName>
</protein>
<sequence>MLHVAFAACNYIPHPVSLPPENPSNTTSALAQAQSLQEIEQELLWEIKASVHHRGLKVGLKEGQRIGFQDGLEAGMVKGLEQGHREGYHEGRFGSLRDGYQEGQHDVSQAVLSLFNVQMAVSTPRPAISTTVMSADNPVTSADPSAVHNTRDPTSVPTQ</sequence>
<reference evidence="2 3" key="1">
    <citation type="submission" date="2019-02" db="EMBL/GenBank/DDBJ databases">
        <title>Genome sequencing of the rare red list fungi Hericium alpestre (H. flagellum).</title>
        <authorList>
            <person name="Buettner E."/>
            <person name="Kellner H."/>
        </authorList>
    </citation>
    <scope>NUCLEOTIDE SEQUENCE [LARGE SCALE GENOMIC DNA]</scope>
    <source>
        <strain evidence="2 3">DSM 108284</strain>
    </source>
</reference>
<name>A0A4Z0A5P4_9AGAM</name>
<comment type="caution">
    <text evidence="2">The sequence shown here is derived from an EMBL/GenBank/DDBJ whole genome shotgun (WGS) entry which is preliminary data.</text>
</comment>
<evidence type="ECO:0008006" key="4">
    <source>
        <dbReference type="Google" id="ProtNLM"/>
    </source>
</evidence>
<organism evidence="2 3">
    <name type="scientific">Hericium alpestre</name>
    <dbReference type="NCBI Taxonomy" id="135208"/>
    <lineage>
        <taxon>Eukaryota</taxon>
        <taxon>Fungi</taxon>
        <taxon>Dikarya</taxon>
        <taxon>Basidiomycota</taxon>
        <taxon>Agaricomycotina</taxon>
        <taxon>Agaricomycetes</taxon>
        <taxon>Russulales</taxon>
        <taxon>Hericiaceae</taxon>
        <taxon>Hericium</taxon>
    </lineage>
</organism>
<dbReference type="AlphaFoldDB" id="A0A4Z0A5P4"/>
<feature type="region of interest" description="Disordered" evidence="1">
    <location>
        <begin position="135"/>
        <end position="159"/>
    </location>
</feature>
<accession>A0A4Z0A5P4</accession>
<gene>
    <name evidence="2" type="ORF">EWM64_g1971</name>
</gene>
<proteinExistence type="predicted"/>